<sequence>MAILDAGSSVGGVWETKRLYPGLKTNNLLGTYEYPDFPMDPAVYGVKPGQHIPGHVIQAYLEAYSKRFAIFELIRFGTKVVSATHEPDGGWVLDIQTASQVDHGPVAASKIMARRLIVATGVTSQPLMPHIKGQEDYGRPLFHSKDFGTFATTLETSNRVTVFGGTKSGWDAAYAYATRGVSVDWVIRATGHGTCWMAPPIVTPLKKWLEKLVNTRLVHWFSPCIWGDDSGYGAIKSFWHGTAVGRAVVDGFWSVLANDVMQLMGFDKHPETKKLKPTTEAMFTGTSFSILNYDTDFLELVRDGPITVHVADITHLSQGKVHLDDGKILESDAMVAVTGWTHIQPLKFLPEGIESVIGLPHAHPTAHESLRKKGLASQSELWEQADKDISSRFPRLKAPMKMNQRYRPITETDAFHVKAEDDVMEATPQNTLTLYRFMVPGSPELLRCKDIAFAGAVMNFSTAICAHIQGLWITAYLDGNLARDPSSAVLAEPDDDSKDNSRISLQKVQYDTVLHNRFGKWRYQQGPGSVRPDFVFEAVPYFDMLMTDLGLKVHRKTGWFKEMTDPYGPEDYRSIYDEWLAGASRSKQQAEL</sequence>
<evidence type="ECO:0008006" key="6">
    <source>
        <dbReference type="Google" id="ProtNLM"/>
    </source>
</evidence>
<gene>
    <name evidence="4" type="ORF">S7711_03343</name>
</gene>
<dbReference type="HOGENOM" id="CLU_019225_1_0_1"/>
<evidence type="ECO:0000256" key="1">
    <source>
        <dbReference type="ARBA" id="ARBA00022630"/>
    </source>
</evidence>
<keyword evidence="3" id="KW-0560">Oxidoreductase</keyword>
<dbReference type="PANTHER" id="PTHR23023">
    <property type="entry name" value="DIMETHYLANILINE MONOOXYGENASE"/>
    <property type="match status" value="1"/>
</dbReference>
<evidence type="ECO:0000256" key="2">
    <source>
        <dbReference type="ARBA" id="ARBA00022827"/>
    </source>
</evidence>
<evidence type="ECO:0000256" key="3">
    <source>
        <dbReference type="ARBA" id="ARBA00023002"/>
    </source>
</evidence>
<dbReference type="Pfam" id="PF13738">
    <property type="entry name" value="Pyr_redox_3"/>
    <property type="match status" value="1"/>
</dbReference>
<organism evidence="4 5">
    <name type="scientific">Stachybotrys chartarum (strain CBS 109288 / IBT 7711)</name>
    <name type="common">Toxic black mold</name>
    <name type="synonym">Stilbospora chartarum</name>
    <dbReference type="NCBI Taxonomy" id="1280523"/>
    <lineage>
        <taxon>Eukaryota</taxon>
        <taxon>Fungi</taxon>
        <taxon>Dikarya</taxon>
        <taxon>Ascomycota</taxon>
        <taxon>Pezizomycotina</taxon>
        <taxon>Sordariomycetes</taxon>
        <taxon>Hypocreomycetidae</taxon>
        <taxon>Hypocreales</taxon>
        <taxon>Stachybotryaceae</taxon>
        <taxon>Stachybotrys</taxon>
    </lineage>
</organism>
<dbReference type="Gene3D" id="3.50.50.60">
    <property type="entry name" value="FAD/NAD(P)-binding domain"/>
    <property type="match status" value="1"/>
</dbReference>
<evidence type="ECO:0000313" key="4">
    <source>
        <dbReference type="EMBL" id="KEY69045.1"/>
    </source>
</evidence>
<dbReference type="EMBL" id="KL648554">
    <property type="protein sequence ID" value="KEY69045.1"/>
    <property type="molecule type" value="Genomic_DNA"/>
</dbReference>
<keyword evidence="1" id="KW-0285">Flavoprotein</keyword>
<name>A0A084AUR6_STACB</name>
<keyword evidence="5" id="KW-1185">Reference proteome</keyword>
<dbReference type="AlphaFoldDB" id="A0A084AUR6"/>
<dbReference type="InterPro" id="IPR036188">
    <property type="entry name" value="FAD/NAD-bd_sf"/>
</dbReference>
<reference evidence="4 5" key="1">
    <citation type="journal article" date="2014" name="BMC Genomics">
        <title>Comparative genome sequencing reveals chemotype-specific gene clusters in the toxigenic black mold Stachybotrys.</title>
        <authorList>
            <person name="Semeiks J."/>
            <person name="Borek D."/>
            <person name="Otwinowski Z."/>
            <person name="Grishin N.V."/>
        </authorList>
    </citation>
    <scope>NUCLEOTIDE SEQUENCE [LARGE SCALE GENOMIC DNA]</scope>
    <source>
        <strain evidence="5">CBS 109288 / IBT 7711</strain>
    </source>
</reference>
<evidence type="ECO:0000313" key="5">
    <source>
        <dbReference type="Proteomes" id="UP000028045"/>
    </source>
</evidence>
<protein>
    <recommendedName>
        <fullName evidence="6">L-ornithine N(5)-monooxygenase</fullName>
    </recommendedName>
</protein>
<dbReference type="SUPFAM" id="SSF51905">
    <property type="entry name" value="FAD/NAD(P)-binding domain"/>
    <property type="match status" value="2"/>
</dbReference>
<dbReference type="OrthoDB" id="2915840at2759"/>
<keyword evidence="2" id="KW-0274">FAD</keyword>
<dbReference type="InterPro" id="IPR050346">
    <property type="entry name" value="FMO-like"/>
</dbReference>
<dbReference type="GO" id="GO:0016491">
    <property type="term" value="F:oxidoreductase activity"/>
    <property type="evidence" value="ECO:0007669"/>
    <property type="project" value="UniProtKB-KW"/>
</dbReference>
<accession>A0A084AUR6</accession>
<proteinExistence type="predicted"/>
<dbReference type="Proteomes" id="UP000028045">
    <property type="component" value="Unassembled WGS sequence"/>
</dbReference>